<organism evidence="1 2">
    <name type="scientific">Anisodus acutangulus</name>
    <dbReference type="NCBI Taxonomy" id="402998"/>
    <lineage>
        <taxon>Eukaryota</taxon>
        <taxon>Viridiplantae</taxon>
        <taxon>Streptophyta</taxon>
        <taxon>Embryophyta</taxon>
        <taxon>Tracheophyta</taxon>
        <taxon>Spermatophyta</taxon>
        <taxon>Magnoliopsida</taxon>
        <taxon>eudicotyledons</taxon>
        <taxon>Gunneridae</taxon>
        <taxon>Pentapetalae</taxon>
        <taxon>asterids</taxon>
        <taxon>lamiids</taxon>
        <taxon>Solanales</taxon>
        <taxon>Solanaceae</taxon>
        <taxon>Solanoideae</taxon>
        <taxon>Hyoscyameae</taxon>
        <taxon>Anisodus</taxon>
    </lineage>
</organism>
<dbReference type="GO" id="GO:0006281">
    <property type="term" value="P:DNA repair"/>
    <property type="evidence" value="ECO:0007669"/>
    <property type="project" value="InterPro"/>
</dbReference>
<dbReference type="GO" id="GO:0008311">
    <property type="term" value="F:double-stranded DNA 3'-5' DNA exonuclease activity"/>
    <property type="evidence" value="ECO:0007669"/>
    <property type="project" value="InterPro"/>
</dbReference>
<keyword evidence="2" id="KW-1185">Reference proteome</keyword>
<proteinExistence type="predicted"/>
<dbReference type="InterPro" id="IPR036691">
    <property type="entry name" value="Endo/exonu/phosph_ase_sf"/>
</dbReference>
<protein>
    <submittedName>
        <fullName evidence="1">Uncharacterized protein</fullName>
    </submittedName>
</protein>
<dbReference type="PANTHER" id="PTHR43250:SF2">
    <property type="entry name" value="EXODEOXYRIBONUCLEASE III"/>
    <property type="match status" value="1"/>
</dbReference>
<dbReference type="Proteomes" id="UP001152561">
    <property type="component" value="Unassembled WGS sequence"/>
</dbReference>
<dbReference type="InterPro" id="IPR037493">
    <property type="entry name" value="ExoIII-like"/>
</dbReference>
<evidence type="ECO:0000313" key="1">
    <source>
        <dbReference type="EMBL" id="KAJ8537207.1"/>
    </source>
</evidence>
<dbReference type="OrthoDB" id="1305847at2759"/>
<dbReference type="AlphaFoldDB" id="A0A9Q1LKH0"/>
<gene>
    <name evidence="1" type="ORF">K7X08_035608</name>
</gene>
<accession>A0A9Q1LKH0</accession>
<dbReference type="PANTHER" id="PTHR43250">
    <property type="entry name" value="EXODEOXYRIBONUCLEASE III"/>
    <property type="match status" value="1"/>
</dbReference>
<dbReference type="SUPFAM" id="SSF56219">
    <property type="entry name" value="DNase I-like"/>
    <property type="match status" value="1"/>
</dbReference>
<dbReference type="EMBL" id="JAJAGQ010000018">
    <property type="protein sequence ID" value="KAJ8537207.1"/>
    <property type="molecule type" value="Genomic_DNA"/>
</dbReference>
<reference evidence="2" key="1">
    <citation type="journal article" date="2023" name="Proc. Natl. Acad. Sci. U.S.A.">
        <title>Genomic and structural basis for evolution of tropane alkaloid biosynthesis.</title>
        <authorList>
            <person name="Wanga Y.-J."/>
            <person name="Taina T."/>
            <person name="Yua J.-Y."/>
            <person name="Lia J."/>
            <person name="Xua B."/>
            <person name="Chenc J."/>
            <person name="D'Auriad J.C."/>
            <person name="Huanga J.-P."/>
            <person name="Huanga S.-X."/>
        </authorList>
    </citation>
    <scope>NUCLEOTIDE SEQUENCE [LARGE SCALE GENOMIC DNA]</scope>
    <source>
        <strain evidence="2">cv. KIB-2019</strain>
    </source>
</reference>
<evidence type="ECO:0000313" key="2">
    <source>
        <dbReference type="Proteomes" id="UP001152561"/>
    </source>
</evidence>
<comment type="caution">
    <text evidence="1">The sequence shown here is derived from an EMBL/GenBank/DDBJ whole genome shotgun (WGS) entry which is preliminary data.</text>
</comment>
<dbReference type="Gene3D" id="3.60.10.10">
    <property type="entry name" value="Endonuclease/exonuclease/phosphatase"/>
    <property type="match status" value="1"/>
</dbReference>
<name>A0A9Q1LKH0_9SOLA</name>
<sequence length="103" mass="11790">MFDYGHILGRGWGRGLGGKWGKRDARLRIGSWNIKTLTGKSIELVKIPKKRRINIVYVQETKWIGLKAKDVDEYKLWFSGRSRYRNGVGILVDSELKRAGGRG</sequence>